<proteinExistence type="predicted"/>
<evidence type="ECO:0000313" key="1">
    <source>
        <dbReference type="EMBL" id="QWS78771.1"/>
    </source>
</evidence>
<sequence>MRKNKLLNIFVFPSILLTTFSSISCIKNNQVEYKEEKPLIIQQEEKEIELNFLDNKFTIEIENLIKETKQKNNFDELKIIIEKIKSSDFNAKKVFNNYYSKFNDINVRTFLLFQSQKLDLDLNNLASINNFVVLQDKLLVFLKNLCSYCENIFIVDVLNKFNIADLNISTDWKLNDFQINNSWKNWFDNLDNKLNKLNINRSDYCNLVVEIILKFVDKDWTEVQQLYFLIFYLSIKVKYKSIDVLFSPEINTFISLKNNSPSMNCIGYVECTFIYLYLLQKIPENLFSFGFFRTENNDFYPHINLLFEKNNEIFIIDPTFADQTINYENYNFSQQFKNNIYINLKKWTKENFLSIDSDILNFIKAQKNLLF</sequence>
<reference evidence="1" key="1">
    <citation type="journal article" date="2021" name="Infect. Genet. Evol.">
        <title>Novel prophage-like sequences in Mycoplasma anserisalpingitidis.</title>
        <authorList>
            <person name="Kovacs A.B."/>
            <person name="Wehmann E."/>
            <person name="Svab D."/>
            <person name="Beko K."/>
            <person name="Grozner D."/>
            <person name="Mitter A."/>
            <person name="Bali K."/>
            <person name="Morrow C.J."/>
            <person name="Banyai K."/>
            <person name="Gyuranecz M."/>
        </authorList>
    </citation>
    <scope>NUCLEOTIDE SEQUENCE</scope>
    <source>
        <strain evidence="1">MYCAV61</strain>
    </source>
</reference>
<dbReference type="AlphaFoldDB" id="A0A8F2DER6"/>
<protein>
    <submittedName>
        <fullName evidence="1">Uncharacterized protein</fullName>
    </submittedName>
</protein>
<dbReference type="EMBL" id="MT872801">
    <property type="protein sequence ID" value="QWS78771.1"/>
    <property type="molecule type" value="Genomic_DNA"/>
</dbReference>
<accession>A0A8F2DER6</accession>
<name>A0A8F2DER6_9MOLU</name>
<organism evidence="1">
    <name type="scientific">Mycoplasma anserisalpingitidis</name>
    <dbReference type="NCBI Taxonomy" id="519450"/>
    <lineage>
        <taxon>Bacteria</taxon>
        <taxon>Bacillati</taxon>
        <taxon>Mycoplasmatota</taxon>
        <taxon>Mollicutes</taxon>
        <taxon>Mycoplasmataceae</taxon>
        <taxon>Mycoplasma</taxon>
    </lineage>
</organism>
<dbReference type="PROSITE" id="PS51257">
    <property type="entry name" value="PROKAR_LIPOPROTEIN"/>
    <property type="match status" value="1"/>
</dbReference>